<evidence type="ECO:0000313" key="1">
    <source>
        <dbReference type="EMBL" id="KAA3676729.1"/>
    </source>
</evidence>
<evidence type="ECO:0000313" key="2">
    <source>
        <dbReference type="Proteomes" id="UP000324629"/>
    </source>
</evidence>
<dbReference type="AlphaFoldDB" id="A0A5J4NMV6"/>
<keyword evidence="2" id="KW-1185">Reference proteome</keyword>
<dbReference type="Proteomes" id="UP000324629">
    <property type="component" value="Unassembled WGS sequence"/>
</dbReference>
<sequence length="261" mass="30188">MRPSKFWKANLLAWKPDHENYLLELSHKPSSGHGRADAVVRFSEGTNGQLNVIARWRPTLFEEALFHGTELTDIHHLKKVISMSFQSTVLWGRRVRAILQEKIQETVDLRKLQNFKTCLLKDLQAAPDTITKWRENDVLLIRTLNVPVIEELAKFSFYELEKNVTESLSIYISVVNHMLSKCFSETGWTVEWLNTTKTIILNERLRSMRSTVVELLKLANISLQLKSRTENYLFQQVAGAGSKLKSITKSIDYRKILVLFT</sequence>
<accession>A0A5J4NMV6</accession>
<reference evidence="1 2" key="1">
    <citation type="journal article" date="2019" name="Gigascience">
        <title>Whole-genome sequence of the oriental lung fluke Paragonimus westermani.</title>
        <authorList>
            <person name="Oey H."/>
            <person name="Zakrzewski M."/>
            <person name="Narain K."/>
            <person name="Devi K.R."/>
            <person name="Agatsuma T."/>
            <person name="Nawaratna S."/>
            <person name="Gobert G.N."/>
            <person name="Jones M.K."/>
            <person name="Ragan M.A."/>
            <person name="McManus D.P."/>
            <person name="Krause L."/>
        </authorList>
    </citation>
    <scope>NUCLEOTIDE SEQUENCE [LARGE SCALE GENOMIC DNA]</scope>
    <source>
        <strain evidence="1 2">IND2009</strain>
    </source>
</reference>
<name>A0A5J4NMV6_9TREM</name>
<organism evidence="1 2">
    <name type="scientific">Paragonimus westermani</name>
    <dbReference type="NCBI Taxonomy" id="34504"/>
    <lineage>
        <taxon>Eukaryota</taxon>
        <taxon>Metazoa</taxon>
        <taxon>Spiralia</taxon>
        <taxon>Lophotrochozoa</taxon>
        <taxon>Platyhelminthes</taxon>
        <taxon>Trematoda</taxon>
        <taxon>Digenea</taxon>
        <taxon>Plagiorchiida</taxon>
        <taxon>Troglotremata</taxon>
        <taxon>Troglotrematidae</taxon>
        <taxon>Paragonimus</taxon>
    </lineage>
</organism>
<proteinExistence type="predicted"/>
<comment type="caution">
    <text evidence="1">The sequence shown here is derived from an EMBL/GenBank/DDBJ whole genome shotgun (WGS) entry which is preliminary data.</text>
</comment>
<dbReference type="EMBL" id="QNGE01001836">
    <property type="protein sequence ID" value="KAA3676729.1"/>
    <property type="molecule type" value="Genomic_DNA"/>
</dbReference>
<protein>
    <submittedName>
        <fullName evidence="1">Uncharacterized protein</fullName>
    </submittedName>
</protein>
<gene>
    <name evidence="1" type="ORF">DEA37_0007298</name>
</gene>